<dbReference type="EMBL" id="BPTR01000001">
    <property type="protein sequence ID" value="GJG27792.1"/>
    <property type="molecule type" value="Genomic_DNA"/>
</dbReference>
<dbReference type="PANTHER" id="PTHR10948">
    <property type="entry name" value="TRANSPOSASE"/>
    <property type="match status" value="1"/>
</dbReference>
<dbReference type="InterPro" id="IPR053392">
    <property type="entry name" value="Transposase_IS30-like"/>
</dbReference>
<evidence type="ECO:0000313" key="2">
    <source>
        <dbReference type="EMBL" id="GJG28768.1"/>
    </source>
</evidence>
<sequence>MYKQLNSKQRFTIFILLQNGMNKKQIATAIKVTQVRYNYETAQKNAEYHKRRTPGNRAIKAEIKTEAIRLLKEELWSSEQISGHLAKYEIFISHESIYRIIRNDKRNGGRLYKNCRHRLKHRTRPVGGKRQTIPNRVSISERPVETDGKCFGDFEMDTIVGKGNHGAIVTLTERSTNLLLMRK</sequence>
<evidence type="ECO:0000313" key="3">
    <source>
        <dbReference type="Proteomes" id="UP000887043"/>
    </source>
</evidence>
<dbReference type="NCBIfam" id="NF033563">
    <property type="entry name" value="transpos_IS30"/>
    <property type="match status" value="1"/>
</dbReference>
<dbReference type="AlphaFoldDB" id="A0AA37HZP5"/>
<dbReference type="Proteomes" id="UP000887043">
    <property type="component" value="Unassembled WGS sequence"/>
</dbReference>
<dbReference type="PANTHER" id="PTHR10948:SF23">
    <property type="entry name" value="TRANSPOSASE INSI FOR INSERTION SEQUENCE ELEMENT IS30A-RELATED"/>
    <property type="match status" value="1"/>
</dbReference>
<evidence type="ECO:0008006" key="4">
    <source>
        <dbReference type="Google" id="ProtNLM"/>
    </source>
</evidence>
<dbReference type="EMBL" id="BPTR01000001">
    <property type="protein sequence ID" value="GJG28768.1"/>
    <property type="molecule type" value="Genomic_DNA"/>
</dbReference>
<proteinExistence type="predicted"/>
<protein>
    <recommendedName>
        <fullName evidence="4">IS30 family transposase</fullName>
    </recommendedName>
</protein>
<dbReference type="InterPro" id="IPR051917">
    <property type="entry name" value="Transposase-Integrase"/>
</dbReference>
<gene>
    <name evidence="1" type="ORF">PRRU23_14920</name>
    <name evidence="2" type="ORF">PRRU23_24680</name>
</gene>
<evidence type="ECO:0000313" key="1">
    <source>
        <dbReference type="EMBL" id="GJG27792.1"/>
    </source>
</evidence>
<organism evidence="2 3">
    <name type="scientific">Segatella bryantii</name>
    <name type="common">Prevotella bryantii</name>
    <dbReference type="NCBI Taxonomy" id="77095"/>
    <lineage>
        <taxon>Bacteria</taxon>
        <taxon>Pseudomonadati</taxon>
        <taxon>Bacteroidota</taxon>
        <taxon>Bacteroidia</taxon>
        <taxon>Bacteroidales</taxon>
        <taxon>Prevotellaceae</taxon>
        <taxon>Segatella</taxon>
    </lineage>
</organism>
<comment type="caution">
    <text evidence="2">The sequence shown here is derived from an EMBL/GenBank/DDBJ whole genome shotgun (WGS) entry which is preliminary data.</text>
</comment>
<name>A0AA37HZP5_SEGBR</name>
<dbReference type="GO" id="GO:0004803">
    <property type="term" value="F:transposase activity"/>
    <property type="evidence" value="ECO:0007669"/>
    <property type="project" value="TreeGrafter"/>
</dbReference>
<dbReference type="GO" id="GO:0032196">
    <property type="term" value="P:transposition"/>
    <property type="evidence" value="ECO:0007669"/>
    <property type="project" value="TreeGrafter"/>
</dbReference>
<reference evidence="2" key="1">
    <citation type="submission" date="2021-08" db="EMBL/GenBank/DDBJ databases">
        <title>Prevotella lacticifex sp. nov., isolated from rumen of cow.</title>
        <authorList>
            <person name="Shinkai T."/>
            <person name="Ikeyama N."/>
            <person name="Kumagai M."/>
            <person name="Ohmori H."/>
            <person name="Sakamoto M."/>
            <person name="Ohkuma M."/>
            <person name="Mitsumori M."/>
        </authorList>
    </citation>
    <scope>NUCLEOTIDE SEQUENCE</scope>
    <source>
        <strain evidence="2">DSM 11371</strain>
    </source>
</reference>
<accession>A0AA37HZP5</accession>
<dbReference type="GO" id="GO:0005829">
    <property type="term" value="C:cytosol"/>
    <property type="evidence" value="ECO:0007669"/>
    <property type="project" value="TreeGrafter"/>
</dbReference>